<name>A0A6J4VC03_9BACT</name>
<proteinExistence type="predicted"/>
<sequence>MAYVGGSAREQGCVFCNRLDSSDDTASLIVHRGQQAFVILNLYPYNTGHLMVVPHAHVQDPSELDAGTQAEMAALTGNLTRVLRRVLDCAGFNVGMNIGGAAGAGIAEHLHQHIVPRWVGDANFMPILGSTKVLPELLAATYGKIRAEIERDIFSMTNVRVVVLAGDPPGVVVDGAGLPQISLEPDVAVWKSVLSAFSDDFGSLSVLAWAGQPDTRTTGPSIPTLSLRASGQMESLGRFRLLRDDDRSALSITDQEAVVRALASIER</sequence>
<dbReference type="PANTHER" id="PTHR42997:SF1">
    <property type="entry name" value="AP-4-A PHOSPHORYLASE"/>
    <property type="match status" value="1"/>
</dbReference>
<evidence type="ECO:0000259" key="5">
    <source>
        <dbReference type="PROSITE" id="PS51084"/>
    </source>
</evidence>
<dbReference type="CDD" id="cd01275">
    <property type="entry name" value="FHIT"/>
    <property type="match status" value="1"/>
</dbReference>
<feature type="binding site" evidence="3">
    <location>
        <position position="41"/>
    </location>
    <ligand>
        <name>substrate</name>
    </ligand>
</feature>
<feature type="active site" description="Tele-AMP-histidine intermediate" evidence="2">
    <location>
        <position position="111"/>
    </location>
</feature>
<dbReference type="InterPro" id="IPR039383">
    <property type="entry name" value="FHIT"/>
</dbReference>
<dbReference type="Gene3D" id="3.30.428.10">
    <property type="entry name" value="HIT-like"/>
    <property type="match status" value="1"/>
</dbReference>
<reference evidence="6" key="1">
    <citation type="submission" date="2020-02" db="EMBL/GenBank/DDBJ databases">
        <authorList>
            <person name="Meier V. D."/>
        </authorList>
    </citation>
    <scope>NUCLEOTIDE SEQUENCE</scope>
    <source>
        <strain evidence="6">AVDCRST_MAG87</strain>
    </source>
</reference>
<evidence type="ECO:0000256" key="4">
    <source>
        <dbReference type="PROSITE-ProRule" id="PRU00464"/>
    </source>
</evidence>
<protein>
    <submittedName>
        <fullName evidence="6">FIG049476: HIT family protein</fullName>
    </submittedName>
</protein>
<evidence type="ECO:0000313" key="6">
    <source>
        <dbReference type="EMBL" id="CAA9569929.1"/>
    </source>
</evidence>
<evidence type="ECO:0000256" key="2">
    <source>
        <dbReference type="PIRSR" id="PIRSR639383-1"/>
    </source>
</evidence>
<dbReference type="InterPro" id="IPR052908">
    <property type="entry name" value="AP-4-A_phosphorylase"/>
</dbReference>
<dbReference type="SUPFAM" id="SSF54197">
    <property type="entry name" value="HIT-like"/>
    <property type="match status" value="1"/>
</dbReference>
<dbReference type="InterPro" id="IPR011146">
    <property type="entry name" value="HIT-like"/>
</dbReference>
<dbReference type="EMBL" id="CADCWJ010000516">
    <property type="protein sequence ID" value="CAA9569929.1"/>
    <property type="molecule type" value="Genomic_DNA"/>
</dbReference>
<dbReference type="GO" id="GO:0000166">
    <property type="term" value="F:nucleotide binding"/>
    <property type="evidence" value="ECO:0007669"/>
    <property type="project" value="UniProtKB-KW"/>
</dbReference>
<dbReference type="Pfam" id="PF01230">
    <property type="entry name" value="HIT"/>
    <property type="match status" value="1"/>
</dbReference>
<organism evidence="6">
    <name type="scientific">uncultured Thermomicrobiales bacterium</name>
    <dbReference type="NCBI Taxonomy" id="1645740"/>
    <lineage>
        <taxon>Bacteria</taxon>
        <taxon>Pseudomonadati</taxon>
        <taxon>Thermomicrobiota</taxon>
        <taxon>Thermomicrobia</taxon>
        <taxon>Thermomicrobiales</taxon>
        <taxon>environmental samples</taxon>
    </lineage>
</organism>
<feature type="binding site" evidence="3">
    <location>
        <position position="113"/>
    </location>
    <ligand>
        <name>substrate</name>
    </ligand>
</feature>
<evidence type="ECO:0000256" key="3">
    <source>
        <dbReference type="PIRSR" id="PIRSR639383-2"/>
    </source>
</evidence>
<feature type="domain" description="HIT" evidence="5">
    <location>
        <begin position="14"/>
        <end position="124"/>
    </location>
</feature>
<feature type="short sequence motif" description="Histidine triad motif" evidence="4">
    <location>
        <begin position="109"/>
        <end position="113"/>
    </location>
</feature>
<evidence type="ECO:0000256" key="1">
    <source>
        <dbReference type="ARBA" id="ARBA00022741"/>
    </source>
</evidence>
<gene>
    <name evidence="6" type="ORF">AVDCRST_MAG87-2309</name>
</gene>
<dbReference type="InterPro" id="IPR036265">
    <property type="entry name" value="HIT-like_sf"/>
</dbReference>
<dbReference type="GO" id="GO:0003824">
    <property type="term" value="F:catalytic activity"/>
    <property type="evidence" value="ECO:0007669"/>
    <property type="project" value="InterPro"/>
</dbReference>
<dbReference type="PANTHER" id="PTHR42997">
    <property type="entry name" value="HIT FAMILY HYDROLASE"/>
    <property type="match status" value="1"/>
</dbReference>
<dbReference type="AlphaFoldDB" id="A0A6J4VC03"/>
<accession>A0A6J4VC03</accession>
<dbReference type="PROSITE" id="PS51084">
    <property type="entry name" value="HIT_2"/>
    <property type="match status" value="1"/>
</dbReference>
<keyword evidence="1" id="KW-0547">Nucleotide-binding</keyword>